<accession>A0AAD9MJJ4</accession>
<evidence type="ECO:0000256" key="2">
    <source>
        <dbReference type="SAM" id="SignalP"/>
    </source>
</evidence>
<feature type="chain" id="PRO_5042007830" evidence="2">
    <location>
        <begin position="24"/>
        <end position="155"/>
    </location>
</feature>
<feature type="region of interest" description="Disordered" evidence="1">
    <location>
        <begin position="84"/>
        <end position="132"/>
    </location>
</feature>
<feature type="signal peptide" evidence="2">
    <location>
        <begin position="1"/>
        <end position="23"/>
    </location>
</feature>
<feature type="compositionally biased region" description="Basic and acidic residues" evidence="1">
    <location>
        <begin position="107"/>
        <end position="129"/>
    </location>
</feature>
<protein>
    <submittedName>
        <fullName evidence="3">Uncharacterized protein</fullName>
    </submittedName>
</protein>
<reference evidence="3" key="1">
    <citation type="submission" date="2021-01" db="EMBL/GenBank/DDBJ databases">
        <authorList>
            <person name="Eckstrom K.M.E."/>
        </authorList>
    </citation>
    <scope>NUCLEOTIDE SEQUENCE</scope>
    <source>
        <strain evidence="3">UVCC 0001</strain>
    </source>
</reference>
<evidence type="ECO:0000313" key="4">
    <source>
        <dbReference type="Proteomes" id="UP001255856"/>
    </source>
</evidence>
<keyword evidence="4" id="KW-1185">Reference proteome</keyword>
<proteinExistence type="predicted"/>
<organism evidence="3 4">
    <name type="scientific">Prototheca wickerhamii</name>
    <dbReference type="NCBI Taxonomy" id="3111"/>
    <lineage>
        <taxon>Eukaryota</taxon>
        <taxon>Viridiplantae</taxon>
        <taxon>Chlorophyta</taxon>
        <taxon>core chlorophytes</taxon>
        <taxon>Trebouxiophyceae</taxon>
        <taxon>Chlorellales</taxon>
        <taxon>Chlorellaceae</taxon>
        <taxon>Prototheca</taxon>
    </lineage>
</organism>
<evidence type="ECO:0000313" key="3">
    <source>
        <dbReference type="EMBL" id="KAK2079982.1"/>
    </source>
</evidence>
<gene>
    <name evidence="3" type="ORF">QBZ16_002377</name>
</gene>
<dbReference type="AlphaFoldDB" id="A0AAD9MJJ4"/>
<dbReference type="Proteomes" id="UP001255856">
    <property type="component" value="Unassembled WGS sequence"/>
</dbReference>
<evidence type="ECO:0000256" key="1">
    <source>
        <dbReference type="SAM" id="MobiDB-lite"/>
    </source>
</evidence>
<keyword evidence="2" id="KW-0732">Signal</keyword>
<dbReference type="EMBL" id="JASFZW010000002">
    <property type="protein sequence ID" value="KAK2079982.1"/>
    <property type="molecule type" value="Genomic_DNA"/>
</dbReference>
<comment type="caution">
    <text evidence="3">The sequence shown here is derived from an EMBL/GenBank/DDBJ whole genome shotgun (WGS) entry which is preliminary data.</text>
</comment>
<name>A0AAD9MJJ4_PROWI</name>
<sequence length="155" mass="17145">MDPTLAGTLCFYSLFLELLGTDAQESLLGAVRALATEQDSAAPPNVHALRLLSEYQRARSAGARDGSAWRYTDDQRACFKQMQAQELKRREEGRAAAGSAAEEENADDNRQETKRPDAKTRSARLESQRIDQQTASSLGYLKELLLPADSARKLE</sequence>